<dbReference type="SUPFAM" id="SSF51338">
    <property type="entry name" value="Composite domain of metallo-dependent hydrolases"/>
    <property type="match status" value="1"/>
</dbReference>
<dbReference type="InterPro" id="IPR051781">
    <property type="entry name" value="Metallo-dep_Hydrolase"/>
</dbReference>
<dbReference type="RefSeq" id="WP_317996283.1">
    <property type="nucleotide sequence ID" value="NZ_AP025523.1"/>
</dbReference>
<dbReference type="Proteomes" id="UP001317532">
    <property type="component" value="Chromosome"/>
</dbReference>
<dbReference type="InterPro" id="IPR032466">
    <property type="entry name" value="Metal_Hydrolase"/>
</dbReference>
<dbReference type="GO" id="GO:0016810">
    <property type="term" value="F:hydrolase activity, acting on carbon-nitrogen (but not peptide) bonds"/>
    <property type="evidence" value="ECO:0007669"/>
    <property type="project" value="InterPro"/>
</dbReference>
<dbReference type="EMBL" id="AP025523">
    <property type="protein sequence ID" value="BDE05223.1"/>
    <property type="molecule type" value="Genomic_DNA"/>
</dbReference>
<keyword evidence="3" id="KW-1185">Reference proteome</keyword>
<dbReference type="InterPro" id="IPR006680">
    <property type="entry name" value="Amidohydro-rel"/>
</dbReference>
<sequence length="391" mass="41288">MRIAIQAGTFFDGTAAPPRTNVTLLVEDGRVARIGDGDPGTVDRRYEAACVVPGLINAHVHLEANGEPDITSLFILKTPLERTLDAVRNARLALEAGVTTVRDLGGAESNAIALRDAIAKGDHPGPTIVAAGRALCMTGGHGWFVGRETDGPWDARKAVREQRKAGADCIKLIATGGVLTKGAVPGLDQLTEEEMRAAILEARTHGMRVAAHAIGTNGIKNALRAGVDSIEHGHLLDDEAIELFKERGACVVPTLAAVSCIYENAKNGAQPDYVVRKATELYDKSRENIGRAWRAGVPIAGGSDAGTPYNFHQNYAYEVELMVTQIGMTPQQALTAANSTSAALLAVDAGTLAEGAPADLLLLRGDVAQDVRALRDPRVVIKRGAVAHERA</sequence>
<dbReference type="CDD" id="cd01299">
    <property type="entry name" value="Met_dep_hydrolase_A"/>
    <property type="match status" value="1"/>
</dbReference>
<reference evidence="2 3" key="1">
    <citation type="journal article" date="2022" name="ISME Commun">
        <title>Vulcanimicrobium alpinus gen. nov. sp. nov., the first cultivated representative of the candidate phylum 'Eremiobacterota', is a metabolically versatile aerobic anoxygenic phototroph.</title>
        <authorList>
            <person name="Yabe S."/>
            <person name="Muto K."/>
            <person name="Abe K."/>
            <person name="Yokota A."/>
            <person name="Staudigel H."/>
            <person name="Tebo B.M."/>
        </authorList>
    </citation>
    <scope>NUCLEOTIDE SEQUENCE [LARGE SCALE GENOMIC DNA]</scope>
    <source>
        <strain evidence="2 3">WC8-2</strain>
    </source>
</reference>
<organism evidence="2 3">
    <name type="scientific">Vulcanimicrobium alpinum</name>
    <dbReference type="NCBI Taxonomy" id="3016050"/>
    <lineage>
        <taxon>Bacteria</taxon>
        <taxon>Bacillati</taxon>
        <taxon>Vulcanimicrobiota</taxon>
        <taxon>Vulcanimicrobiia</taxon>
        <taxon>Vulcanimicrobiales</taxon>
        <taxon>Vulcanimicrobiaceae</taxon>
        <taxon>Vulcanimicrobium</taxon>
    </lineage>
</organism>
<dbReference type="SUPFAM" id="SSF51556">
    <property type="entry name" value="Metallo-dependent hydrolases"/>
    <property type="match status" value="1"/>
</dbReference>
<gene>
    <name evidence="2" type="ORF">WPS_04990</name>
</gene>
<dbReference type="Gene3D" id="2.30.40.10">
    <property type="entry name" value="Urease, subunit C, domain 1"/>
    <property type="match status" value="1"/>
</dbReference>
<dbReference type="Gene3D" id="3.20.20.140">
    <property type="entry name" value="Metal-dependent hydrolases"/>
    <property type="match status" value="1"/>
</dbReference>
<dbReference type="Pfam" id="PF01979">
    <property type="entry name" value="Amidohydro_1"/>
    <property type="match status" value="1"/>
</dbReference>
<dbReference type="PANTHER" id="PTHR43135">
    <property type="entry name" value="ALPHA-D-RIBOSE 1-METHYLPHOSPHONATE 5-TRIPHOSPHATE DIPHOSPHATASE"/>
    <property type="match status" value="1"/>
</dbReference>
<dbReference type="InterPro" id="IPR011059">
    <property type="entry name" value="Metal-dep_hydrolase_composite"/>
</dbReference>
<name>A0AAN1XT29_UNVUL</name>
<accession>A0AAN1XT29</accession>
<proteinExistence type="predicted"/>
<dbReference type="AlphaFoldDB" id="A0AAN1XT29"/>
<dbReference type="KEGG" id="vab:WPS_04990"/>
<dbReference type="InterPro" id="IPR057744">
    <property type="entry name" value="OTAase-like"/>
</dbReference>
<evidence type="ECO:0000259" key="1">
    <source>
        <dbReference type="Pfam" id="PF01979"/>
    </source>
</evidence>
<evidence type="ECO:0000313" key="3">
    <source>
        <dbReference type="Proteomes" id="UP001317532"/>
    </source>
</evidence>
<evidence type="ECO:0000313" key="2">
    <source>
        <dbReference type="EMBL" id="BDE05223.1"/>
    </source>
</evidence>
<dbReference type="PANTHER" id="PTHR43135:SF3">
    <property type="entry name" value="ALPHA-D-RIBOSE 1-METHYLPHOSPHONATE 5-TRIPHOSPHATE DIPHOSPHATASE"/>
    <property type="match status" value="1"/>
</dbReference>
<feature type="domain" description="Amidohydrolase-related" evidence="1">
    <location>
        <begin position="51"/>
        <end position="380"/>
    </location>
</feature>
<protein>
    <submittedName>
        <fullName evidence="2">Amidohydrolase</fullName>
    </submittedName>
</protein>